<organism evidence="2 3">
    <name type="scientific">Eiseniibacteriota bacterium</name>
    <dbReference type="NCBI Taxonomy" id="2212470"/>
    <lineage>
        <taxon>Bacteria</taxon>
        <taxon>Candidatus Eiseniibacteriota</taxon>
    </lineage>
</organism>
<evidence type="ECO:0000313" key="2">
    <source>
        <dbReference type="EMBL" id="TMQ53963.1"/>
    </source>
</evidence>
<dbReference type="AlphaFoldDB" id="A0A538SRE6"/>
<comment type="caution">
    <text evidence="2">The sequence shown here is derived from an EMBL/GenBank/DDBJ whole genome shotgun (WGS) entry which is preliminary data.</text>
</comment>
<evidence type="ECO:0000313" key="3">
    <source>
        <dbReference type="Proteomes" id="UP000320184"/>
    </source>
</evidence>
<proteinExistence type="predicted"/>
<dbReference type="Pfam" id="PF13701">
    <property type="entry name" value="DDE_Tnp_1_4"/>
    <property type="match status" value="1"/>
</dbReference>
<protein>
    <submittedName>
        <fullName evidence="2">IS1380 family transposase</fullName>
    </submittedName>
</protein>
<feature type="domain" description="Transposase DDE" evidence="1">
    <location>
        <begin position="59"/>
        <end position="513"/>
    </location>
</feature>
<dbReference type="InterPro" id="IPR025668">
    <property type="entry name" value="Tnp_DDE_dom"/>
</dbReference>
<accession>A0A538SRE6</accession>
<dbReference type="Proteomes" id="UP000320184">
    <property type="component" value="Unassembled WGS sequence"/>
</dbReference>
<reference evidence="2 3" key="1">
    <citation type="journal article" date="2019" name="Nat. Microbiol.">
        <title>Mediterranean grassland soil C-N compound turnover is dependent on rainfall and depth, and is mediated by genomically divergent microorganisms.</title>
        <authorList>
            <person name="Diamond S."/>
            <person name="Andeer P.F."/>
            <person name="Li Z."/>
            <person name="Crits-Christoph A."/>
            <person name="Burstein D."/>
            <person name="Anantharaman K."/>
            <person name="Lane K.R."/>
            <person name="Thomas B.C."/>
            <person name="Pan C."/>
            <person name="Northen T.R."/>
            <person name="Banfield J.F."/>
        </authorList>
    </citation>
    <scope>NUCLEOTIDE SEQUENCE [LARGE SCALE GENOMIC DNA]</scope>
    <source>
        <strain evidence="2">WS_3</strain>
    </source>
</reference>
<dbReference type="NCBIfam" id="NF033539">
    <property type="entry name" value="transpos_IS1380"/>
    <property type="match status" value="1"/>
</dbReference>
<name>A0A538SRE6_UNCEI</name>
<evidence type="ECO:0000259" key="1">
    <source>
        <dbReference type="Pfam" id="PF13701"/>
    </source>
</evidence>
<dbReference type="EMBL" id="VBOT01000005">
    <property type="protein sequence ID" value="TMQ53963.1"/>
    <property type="molecule type" value="Genomic_DNA"/>
</dbReference>
<gene>
    <name evidence="2" type="ORF">E6K73_00510</name>
</gene>
<sequence>MPGRAFRVSSAIQKREARCKQRIRRRLRRRNWRAQLQPMFRGRNLHYEGSDRVRGLGAGGIGAMQLLAQRTGLTAAIDESLRLLQVHQPYHESDHVLNIAYNILCGGKTLEDLEQRRQDEVYLDALGAKVIPDPTTAGDFCRRFSAGDVETLLAAIDQVRMKVWQQQPVEFFAEAILEADGTLAETTGECKEGMGISYDGRWGYHPLVVTLANTGEPLSLVNRSGNRPSHEGAAERFDQAITLCREAGFRRILLRGDTDFSSTQHLDRWDRAGVRFLFGIDAMPNLKEIASELSERAWKRLHRPAKYVVQTQARSPRENVKEQVVVERGYRNLRLNSEDVAEFAYQPGACLRPYRGVVVRKNISVERGEWVLFDDLRYFFYLTNDFDTPAAELVLLANDRCAQEQLIDQLKNGVHALRMPVGTLVSNWAYMVMASLAWTLKAWFALLLPEQGRWGEPYAAEKRAVLKMEFRTFQQAFIAMPCQIIRAGRRIVYRLLAWNPWQRVLLRGVDALRLPLRC</sequence>
<dbReference type="InterPro" id="IPR047960">
    <property type="entry name" value="Transpos_IS1380"/>
</dbReference>